<keyword evidence="2" id="KW-1185">Reference proteome</keyword>
<sequence length="243" mass="27595">MDLKITDLSTASASIRMDIACFSEKVADLDQRLTNIEDHVGMLSEHDVELRTLREKLTDLEDKSRRDNVCFFGIPERKEGTNIKSFLQSLLPELTGLTFSLPLEFQRVNRVGPPRSIYSGRPRPISACFLQHEQAQQVLLTPRTQGPFLLEDQEDRVAVDFSRIMNEKRKTFLALWPQLRKLDIKFGLFEPPLGPGGHVLRAATLFCHDLLIKDGPTCSITSIRWVLAILRYPGLSSFGLFDP</sequence>
<accession>A0AAV7W661</accession>
<gene>
    <name evidence="1" type="ORF">NDU88_004857</name>
</gene>
<dbReference type="EMBL" id="JANPWB010000002">
    <property type="protein sequence ID" value="KAJ1209479.1"/>
    <property type="molecule type" value="Genomic_DNA"/>
</dbReference>
<dbReference type="Proteomes" id="UP001066276">
    <property type="component" value="Chromosome 1_2"/>
</dbReference>
<comment type="caution">
    <text evidence="1">The sequence shown here is derived from an EMBL/GenBank/DDBJ whole genome shotgun (WGS) entry which is preliminary data.</text>
</comment>
<proteinExistence type="predicted"/>
<dbReference type="PANTHER" id="PTHR11505">
    <property type="entry name" value="L1 TRANSPOSABLE ELEMENT-RELATED"/>
    <property type="match status" value="1"/>
</dbReference>
<organism evidence="1 2">
    <name type="scientific">Pleurodeles waltl</name>
    <name type="common">Iberian ribbed newt</name>
    <dbReference type="NCBI Taxonomy" id="8319"/>
    <lineage>
        <taxon>Eukaryota</taxon>
        <taxon>Metazoa</taxon>
        <taxon>Chordata</taxon>
        <taxon>Craniata</taxon>
        <taxon>Vertebrata</taxon>
        <taxon>Euteleostomi</taxon>
        <taxon>Amphibia</taxon>
        <taxon>Batrachia</taxon>
        <taxon>Caudata</taxon>
        <taxon>Salamandroidea</taxon>
        <taxon>Salamandridae</taxon>
        <taxon>Pleurodelinae</taxon>
        <taxon>Pleurodeles</taxon>
    </lineage>
</organism>
<dbReference type="Gene3D" id="3.30.70.1820">
    <property type="entry name" value="L1 transposable element, RRM domain"/>
    <property type="match status" value="1"/>
</dbReference>
<evidence type="ECO:0000313" key="1">
    <source>
        <dbReference type="EMBL" id="KAJ1209479.1"/>
    </source>
</evidence>
<name>A0AAV7W661_PLEWA</name>
<dbReference type="AlphaFoldDB" id="A0AAV7W661"/>
<dbReference type="InterPro" id="IPR004244">
    <property type="entry name" value="Transposase_22"/>
</dbReference>
<evidence type="ECO:0000313" key="2">
    <source>
        <dbReference type="Proteomes" id="UP001066276"/>
    </source>
</evidence>
<reference evidence="1" key="1">
    <citation type="journal article" date="2022" name="bioRxiv">
        <title>Sequencing and chromosome-scale assembly of the giantPleurodeles waltlgenome.</title>
        <authorList>
            <person name="Brown T."/>
            <person name="Elewa A."/>
            <person name="Iarovenko S."/>
            <person name="Subramanian E."/>
            <person name="Araus A.J."/>
            <person name="Petzold A."/>
            <person name="Susuki M."/>
            <person name="Suzuki K.-i.T."/>
            <person name="Hayashi T."/>
            <person name="Toyoda A."/>
            <person name="Oliveira C."/>
            <person name="Osipova E."/>
            <person name="Leigh N.D."/>
            <person name="Simon A."/>
            <person name="Yun M.H."/>
        </authorList>
    </citation>
    <scope>NUCLEOTIDE SEQUENCE</scope>
    <source>
        <strain evidence="1">20211129_DDA</strain>
        <tissue evidence="1">Liver</tissue>
    </source>
</reference>
<protein>
    <submittedName>
        <fullName evidence="1">Uncharacterized protein</fullName>
    </submittedName>
</protein>